<keyword evidence="1" id="KW-1133">Transmembrane helix</keyword>
<name>A0A413T0S6_9BACT</name>
<dbReference type="PANTHER" id="PTHR30590:SF2">
    <property type="entry name" value="INNER MEMBRANE PROTEIN"/>
    <property type="match status" value="1"/>
</dbReference>
<dbReference type="InterPro" id="IPR052529">
    <property type="entry name" value="Bact_Transport_Assoc"/>
</dbReference>
<protein>
    <submittedName>
        <fullName evidence="3">DUF418 domain-containing protein</fullName>
    </submittedName>
</protein>
<dbReference type="Proteomes" id="UP000283855">
    <property type="component" value="Unassembled WGS sequence"/>
</dbReference>
<keyword evidence="1" id="KW-0812">Transmembrane</keyword>
<evidence type="ECO:0000313" key="4">
    <source>
        <dbReference type="Proteomes" id="UP000283855"/>
    </source>
</evidence>
<feature type="transmembrane region" description="Helical" evidence="1">
    <location>
        <begin position="12"/>
        <end position="32"/>
    </location>
</feature>
<dbReference type="Pfam" id="PF04235">
    <property type="entry name" value="DUF418"/>
    <property type="match status" value="1"/>
</dbReference>
<feature type="transmembrane region" description="Helical" evidence="1">
    <location>
        <begin position="243"/>
        <end position="262"/>
    </location>
</feature>
<keyword evidence="1" id="KW-0472">Membrane</keyword>
<proteinExistence type="predicted"/>
<reference evidence="3 4" key="1">
    <citation type="submission" date="2018-08" db="EMBL/GenBank/DDBJ databases">
        <title>A genome reference for cultivated species of the human gut microbiota.</title>
        <authorList>
            <person name="Zou Y."/>
            <person name="Xue W."/>
            <person name="Luo G."/>
        </authorList>
    </citation>
    <scope>NUCLEOTIDE SEQUENCE [LARGE SCALE GENOMIC DNA]</scope>
    <source>
        <strain evidence="3 4">AM42-38</strain>
    </source>
</reference>
<feature type="transmembrane region" description="Helical" evidence="1">
    <location>
        <begin position="346"/>
        <end position="364"/>
    </location>
</feature>
<feature type="transmembrane region" description="Helical" evidence="1">
    <location>
        <begin position="116"/>
        <end position="136"/>
    </location>
</feature>
<feature type="transmembrane region" description="Helical" evidence="1">
    <location>
        <begin position="61"/>
        <end position="83"/>
    </location>
</feature>
<feature type="domain" description="DUF418" evidence="2">
    <location>
        <begin position="231"/>
        <end position="389"/>
    </location>
</feature>
<feature type="transmembrane region" description="Helical" evidence="1">
    <location>
        <begin position="274"/>
        <end position="302"/>
    </location>
</feature>
<dbReference type="EMBL" id="QSFT01000011">
    <property type="protein sequence ID" value="RHA76270.1"/>
    <property type="molecule type" value="Genomic_DNA"/>
</dbReference>
<accession>A0A413T0S6</accession>
<comment type="caution">
    <text evidence="3">The sequence shown here is derived from an EMBL/GenBank/DDBJ whole genome shotgun (WGS) entry which is preliminary data.</text>
</comment>
<dbReference type="RefSeq" id="WP_118400310.1">
    <property type="nucleotide sequence ID" value="NZ_CABJGD010000011.1"/>
</dbReference>
<sequence length="390" mass="45001">MDQPTTRKNARIDVADVLRGLAVMGIIVLHSIEHFNFGSYPDTSAQSAWLNFTDKAIWDGLFFMFGGKAYAVFALLFGFSFFIQDNNQQMKGKDFRLRFCWRLILLFLFGNLNASFFTAEVLVLYSLVGFILVPTCRLSDKTVLILACLLLIQPLPLYYTLRATFDPTYTPLTIPTRELWMTTYQSQMNGTFLETLRTNLWEGQLASLAWAWDHGRVFQTAALFLLGMLAGRRRLFLQEALPVWNKICAGAIIAFFPLYGINNLLPQFIENRSILVPLSLIISSLANFAFMLMLVSGVLFMYYRTRMQSLLRKIIPYGKMSLTNYITQSIIGSFLFYHWGVGLHSHLTITASCLTGIVLFFLQWKCCDWWMKHHDHGPLEYLWKRATWLR</sequence>
<gene>
    <name evidence="3" type="ORF">DW921_06920</name>
</gene>
<dbReference type="AlphaFoldDB" id="A0A413T0S6"/>
<organism evidence="3 4">
    <name type="scientific">Phocaeicola coprophilus</name>
    <dbReference type="NCBI Taxonomy" id="387090"/>
    <lineage>
        <taxon>Bacteria</taxon>
        <taxon>Pseudomonadati</taxon>
        <taxon>Bacteroidota</taxon>
        <taxon>Bacteroidia</taxon>
        <taxon>Bacteroidales</taxon>
        <taxon>Bacteroidaceae</taxon>
        <taxon>Phocaeicola</taxon>
    </lineage>
</organism>
<evidence type="ECO:0000256" key="1">
    <source>
        <dbReference type="SAM" id="Phobius"/>
    </source>
</evidence>
<feature type="transmembrane region" description="Helical" evidence="1">
    <location>
        <begin position="322"/>
        <end position="340"/>
    </location>
</feature>
<dbReference type="InterPro" id="IPR007349">
    <property type="entry name" value="DUF418"/>
</dbReference>
<evidence type="ECO:0000259" key="2">
    <source>
        <dbReference type="Pfam" id="PF04235"/>
    </source>
</evidence>
<dbReference type="PANTHER" id="PTHR30590">
    <property type="entry name" value="INNER MEMBRANE PROTEIN"/>
    <property type="match status" value="1"/>
</dbReference>
<feature type="transmembrane region" description="Helical" evidence="1">
    <location>
        <begin position="143"/>
        <end position="161"/>
    </location>
</feature>
<evidence type="ECO:0000313" key="3">
    <source>
        <dbReference type="EMBL" id="RHA76270.1"/>
    </source>
</evidence>